<dbReference type="STRING" id="1295533.A0A1E3HVK1"/>
<evidence type="ECO:0000256" key="4">
    <source>
        <dbReference type="ARBA" id="ARBA00044511"/>
    </source>
</evidence>
<name>A0A1E3HVK1_9TREE</name>
<dbReference type="InterPro" id="IPR002885">
    <property type="entry name" value="PPR_rpt"/>
</dbReference>
<evidence type="ECO:0000256" key="2">
    <source>
        <dbReference type="ARBA" id="ARBA00022737"/>
    </source>
</evidence>
<feature type="repeat" description="PPR" evidence="5">
    <location>
        <begin position="559"/>
        <end position="593"/>
    </location>
</feature>
<comment type="subunit">
    <text evidence="4">Binds to mitochondrial small subunit 15S rRNA.</text>
</comment>
<keyword evidence="7" id="KW-1185">Reference proteome</keyword>
<evidence type="ECO:0000256" key="1">
    <source>
        <dbReference type="ARBA" id="ARBA00006192"/>
    </source>
</evidence>
<dbReference type="AlphaFoldDB" id="A0A1E3HVK1"/>
<organism evidence="6 7">
    <name type="scientific">Cryptococcus amylolentus CBS 6039</name>
    <dbReference type="NCBI Taxonomy" id="1295533"/>
    <lineage>
        <taxon>Eukaryota</taxon>
        <taxon>Fungi</taxon>
        <taxon>Dikarya</taxon>
        <taxon>Basidiomycota</taxon>
        <taxon>Agaricomycotina</taxon>
        <taxon>Tremellomycetes</taxon>
        <taxon>Tremellales</taxon>
        <taxon>Cryptococcaceae</taxon>
        <taxon>Cryptococcus</taxon>
    </lineage>
</organism>
<dbReference type="Pfam" id="PF13812">
    <property type="entry name" value="PPR_3"/>
    <property type="match status" value="1"/>
</dbReference>
<dbReference type="RefSeq" id="XP_018994458.1">
    <property type="nucleotide sequence ID" value="XM_019137432.1"/>
</dbReference>
<gene>
    <name evidence="6" type="ORF">L202_03554</name>
</gene>
<comment type="similarity">
    <text evidence="1">Belongs to the CCM1 family.</text>
</comment>
<evidence type="ECO:0000313" key="6">
    <source>
        <dbReference type="EMBL" id="ODN79611.1"/>
    </source>
</evidence>
<dbReference type="InterPro" id="IPR011990">
    <property type="entry name" value="TPR-like_helical_dom_sf"/>
</dbReference>
<dbReference type="Pfam" id="PF01535">
    <property type="entry name" value="PPR"/>
    <property type="match status" value="1"/>
</dbReference>
<reference evidence="6 7" key="1">
    <citation type="submission" date="2016-06" db="EMBL/GenBank/DDBJ databases">
        <title>Evolution of pathogenesis and genome organization in the Tremellales.</title>
        <authorList>
            <person name="Cuomo C."/>
            <person name="Litvintseva A."/>
            <person name="Heitman J."/>
            <person name="Chen Y."/>
            <person name="Sun S."/>
            <person name="Springer D."/>
            <person name="Dromer F."/>
            <person name="Young S."/>
            <person name="Zeng Q."/>
            <person name="Chapman S."/>
            <person name="Gujja S."/>
            <person name="Saif S."/>
            <person name="Birren B."/>
        </authorList>
    </citation>
    <scope>NUCLEOTIDE SEQUENCE [LARGE SCALE GENOMIC DNA]</scope>
    <source>
        <strain evidence="6 7">CBS 6039</strain>
    </source>
</reference>
<dbReference type="GeneID" id="30154863"/>
<dbReference type="Proteomes" id="UP000094065">
    <property type="component" value="Unassembled WGS sequence"/>
</dbReference>
<dbReference type="Gene3D" id="1.25.40.10">
    <property type="entry name" value="Tetratricopeptide repeat domain"/>
    <property type="match status" value="2"/>
</dbReference>
<keyword evidence="2" id="KW-0677">Repeat</keyword>
<dbReference type="OrthoDB" id="185373at2759"/>
<evidence type="ECO:0000256" key="5">
    <source>
        <dbReference type="PROSITE-ProRule" id="PRU00708"/>
    </source>
</evidence>
<proteinExistence type="inferred from homology"/>
<evidence type="ECO:0000256" key="3">
    <source>
        <dbReference type="ARBA" id="ARBA00044493"/>
    </source>
</evidence>
<dbReference type="NCBIfam" id="TIGR00756">
    <property type="entry name" value="PPR"/>
    <property type="match status" value="1"/>
</dbReference>
<dbReference type="EMBL" id="AWGJ01000005">
    <property type="protein sequence ID" value="ODN79611.1"/>
    <property type="molecule type" value="Genomic_DNA"/>
</dbReference>
<evidence type="ECO:0000313" key="7">
    <source>
        <dbReference type="Proteomes" id="UP000094065"/>
    </source>
</evidence>
<protein>
    <recommendedName>
        <fullName evidence="8">Pentacotripeptide-repeat region of PRORP domain-containing protein</fullName>
    </recommendedName>
</protein>
<feature type="repeat" description="PPR" evidence="5">
    <location>
        <begin position="632"/>
        <end position="666"/>
    </location>
</feature>
<comment type="caution">
    <text evidence="6">The sequence shown here is derived from an EMBL/GenBank/DDBJ whole genome shotgun (WGS) entry which is preliminary data.</text>
</comment>
<dbReference type="PANTHER" id="PTHR47447:SF27">
    <property type="entry name" value="PENTACOTRIPEPTIDE-REPEAT REGION OF PRORP DOMAIN-CONTAINING PROTEIN"/>
    <property type="match status" value="1"/>
</dbReference>
<evidence type="ECO:0008006" key="8">
    <source>
        <dbReference type="Google" id="ProtNLM"/>
    </source>
</evidence>
<dbReference type="PANTHER" id="PTHR47447">
    <property type="entry name" value="OS03G0856100 PROTEIN"/>
    <property type="match status" value="1"/>
</dbReference>
<comment type="function">
    <text evidence="3">Regulates mitochondrial small subunit maturation by controlling 15S rRNA 5'-end processing. Localizes to the 5' precursor of the 15S rRNA in a position that is subsequently occupied by mS47 in the mature yeast mtSSU. Uses structure and sequence-specific RNA recognition, binding to a single-stranded region of the precursor and specifically recognizing bases -6 to -1. The exchange of Ccm1 for mS47 is coupled to the irreversible removal of precursor rRNA that is accompanied by conformational changes of the mitoribosomal proteins uS5m and mS26. These conformational changes signal completion of 5'-end rRNA processing through protection of the mature 5'-end of the 15S rRNA and stabilization of mS47. The removal of the 5' precursor together with the dissociation of Ccm1 may be catalyzed by the 5'-3' exoribonuclease Pet127. Involved in the specific removal of group I introns in mitochondrial encoded transcripts.</text>
</comment>
<accession>A0A1E3HVK1</accession>
<dbReference type="Pfam" id="PF13041">
    <property type="entry name" value="PPR_2"/>
    <property type="match status" value="1"/>
</dbReference>
<sequence length="754" mass="83642">MSSGIRHQAVKGLALLGRTAPSRPVCVVCQANTRLQAQSQSHSTNAWPRQTRKSNEFAVGSQGSPRATAPKHKVTDSLLKAQFQAAWNHSPQPIPKQVLHAAYPLVFRRTLRSHLDPHIRTIAPLVAPLLEERDLSAEERRQILVLLGHCYLRTATKGLFVGQNVQRIGDVYGRALVREALGSLGNVEQLRTYLDGLESVLKGLSISGATPVLGPEIVGAWAVLRQSVGVKDDTNQSYVWPRAQDVQEFIADALKATGSDGQNYSEALSTLMSAGKPSDHLPRTKDALEAELASMRNRGDWEAIVLLWRNVYSAMSHDTSAEGILDPSPDIRFSVLSSFLLTFRRPVPHLADIPVDPPPPAFTQYASEVLSLCPKPLPKVIAYTLLALRVRPDEDTGLRAGHEVFELGTDERRSGEQGALSNLKSTWKESGERDLKMYMMYLEGLGRLGDLDGLKEAWGELVKDEACKHNYLREEKLRPDSPFPPIHALNQMISACLLVPLDGPIIALDLFAQASRPDSAIPCNLITINTVLRHHAREADIPSMSALFQQAVELGLAPDVVTYTTLVQGLLRARRLDLAKGAMDMMHKQGIVPNQRMCSMLIADLAKPGTKLGLEHAEEMLRLMHQKNMRTNEVTWTALISGYFYGGWDGQAWEAIERMEKLGIRLNRVAYNMMLRQLGAGGGGTVDTMMMLWHKMLRQKVNPNSDTYLLLLSALSSASKWAEVDEVMGEMTRREYKPEKGALARLIDNIDRKR</sequence>
<dbReference type="PROSITE" id="PS51375">
    <property type="entry name" value="PPR"/>
    <property type="match status" value="3"/>
</dbReference>
<feature type="repeat" description="PPR" evidence="5">
    <location>
        <begin position="704"/>
        <end position="738"/>
    </location>
</feature>